<feature type="binding site" evidence="9">
    <location>
        <position position="518"/>
    </location>
    <ligand>
        <name>Zn(2+)</name>
        <dbReference type="ChEBI" id="CHEBI:29105"/>
        <label>1</label>
    </ligand>
</feature>
<sequence length="1048" mass="118685">MFHVEEEVNVDVELLAECGQIAQRLRSLEQAWRIDLKDLQKKSLCNFGKPPLATTISLTHKLNDIWDINENTTGAEDSPDLINHLRYLEETVIKIHHQQELLRHTTEHHNRIANAAHKKVYYSKSNMNYSASSGNNSKNNNINNNGSNDLTTSPQATSASMAIHEHVNTNTKNESNNVSTTTVLLSSRDNKKKIFTVDDDESTDDDDKDQSKTTKVKLTTTHSNKQSQNIYHQHQQQQQQLSGRITNDDLKLLLRELKRKVDYTEKMNWLCLSNRPKPPPYRKSSLPKHSYVKTKFLEICHTTLSDDVKAALRLPSFDSYDWEDYEILHLMETMFYELNFIEKFHISSTRLREWLYEVYKHYNDVPFHNFRHCFCVSQMMYAITWQTNLMSRLGDMDCFILLVSCICHDLDHPGYNNVYQINAKTELALRYNDISPLENHHCSIAFRLLEYPDCDVLENVTKDMYKEVREGIIRCILATDMARHNEILTQFREIIPIFDYSNNSHKNLLCMVLIKVADISNEARPMEVAEPWLDRLLQEFFAQSAAEKLEGLPVTPFMDPDKVSKPGSQVRFIGLVLLPLFEALGELLPELVDFIVIPVRVALDFYKRLNDAQQRNRKSLVENEGSSDGGDEIIPRSHSGISVRSRRSIPSQKSASRNSVDEEPMLIAAELHDLPEGSESGDSETATEVDVAEKTSKFKVDTESRNKFNMQMVHRKGHHRDKRPSMVSEIAGRMRGSYGNILQNNYNSRTTTFGSNRAISLDHYSNHRRMSDGIQTVTSDSTVYYHQRLHDQDILIRQAAGTKMSSSSQGSSDVKLLVSEEPMVAAASTGNNSAISSKIHTPTMMAATDISDTNRVQSSNINNNNNNNNNESSNNKNNSNSNNNHNNNNNSNNNLSNSSKPVKSKLSSSVNCSSSPKSIITRLRQLTGRLSFSFDKESRRMSSGTPQTIINKTSPMSSVNSSSKNNNMMPNICCNTKGAATDVTSRNRAYSLDVPATRYNYNSSAGSSYNGSHKSLSSNRNDEADDSTDNNSVFASKKMSADVEPMDI</sequence>
<accession>A0A9N9S3T8</accession>
<dbReference type="EC" id="3.1.4.-" evidence="10"/>
<feature type="binding site" evidence="9">
    <location>
        <position position="408"/>
    </location>
    <ligand>
        <name>Zn(2+)</name>
        <dbReference type="ChEBI" id="CHEBI:29105"/>
        <label>1</label>
    </ligand>
</feature>
<evidence type="ECO:0000259" key="12">
    <source>
        <dbReference type="PROSITE" id="PS51845"/>
    </source>
</evidence>
<dbReference type="PRINTS" id="PR00387">
    <property type="entry name" value="PDIESTERASE1"/>
</dbReference>
<evidence type="ECO:0000256" key="10">
    <source>
        <dbReference type="RuleBase" id="RU363067"/>
    </source>
</evidence>
<feature type="region of interest" description="Disordered" evidence="11">
    <location>
        <begin position="934"/>
        <end position="966"/>
    </location>
</feature>
<feature type="region of interest" description="Disordered" evidence="11">
    <location>
        <begin position="616"/>
        <end position="697"/>
    </location>
</feature>
<feature type="compositionally biased region" description="Polar residues" evidence="11">
    <location>
        <begin position="941"/>
        <end position="950"/>
    </location>
</feature>
<dbReference type="Pfam" id="PF00233">
    <property type="entry name" value="PDEase_I"/>
    <property type="match status" value="1"/>
</dbReference>
<comment type="similarity">
    <text evidence="6">Belongs to the cyclic nucleotide phosphodiesterase family. PDE9 subfamily.</text>
</comment>
<feature type="compositionally biased region" description="Low complexity" evidence="11">
    <location>
        <begin position="858"/>
        <end position="915"/>
    </location>
</feature>
<evidence type="ECO:0000256" key="8">
    <source>
        <dbReference type="PIRSR" id="PIRSR623088-2"/>
    </source>
</evidence>
<protein>
    <recommendedName>
        <fullName evidence="10">Phosphodiesterase</fullName>
        <ecNumber evidence="10">3.1.4.-</ecNumber>
    </recommendedName>
</protein>
<proteinExistence type="inferred from homology"/>
<evidence type="ECO:0000256" key="6">
    <source>
        <dbReference type="ARBA" id="ARBA00061167"/>
    </source>
</evidence>
<dbReference type="PANTHER" id="PTHR11347">
    <property type="entry name" value="CYCLIC NUCLEOTIDE PHOSPHODIESTERASE"/>
    <property type="match status" value="1"/>
</dbReference>
<evidence type="ECO:0000256" key="9">
    <source>
        <dbReference type="PIRSR" id="PIRSR623088-3"/>
    </source>
</evidence>
<dbReference type="GO" id="GO:0007165">
    <property type="term" value="P:signal transduction"/>
    <property type="evidence" value="ECO:0007669"/>
    <property type="project" value="InterPro"/>
</dbReference>
<feature type="region of interest" description="Disordered" evidence="11">
    <location>
        <begin position="126"/>
        <end position="156"/>
    </location>
</feature>
<dbReference type="InterPro" id="IPR023174">
    <property type="entry name" value="PDEase_CS"/>
</dbReference>
<dbReference type="InterPro" id="IPR036971">
    <property type="entry name" value="PDEase_catalytic_dom_sf"/>
</dbReference>
<comment type="cofactor">
    <cofactor evidence="10">
        <name>a divalent metal cation</name>
        <dbReference type="ChEBI" id="CHEBI:60240"/>
    </cofactor>
    <text evidence="10">Binds 2 divalent metal cations per subunit. Site 1 may preferentially bind zinc ions, while site 2 has a preference for magnesium and/or manganese ions.</text>
</comment>
<gene>
    <name evidence="13" type="ORF">CHIRRI_LOCUS12552</name>
</gene>
<feature type="region of interest" description="Disordered" evidence="11">
    <location>
        <begin position="1001"/>
        <end position="1048"/>
    </location>
</feature>
<dbReference type="InterPro" id="IPR002073">
    <property type="entry name" value="PDEase_catalytic_dom"/>
</dbReference>
<feature type="binding site" evidence="9">
    <location>
        <position position="409"/>
    </location>
    <ligand>
        <name>Zn(2+)</name>
        <dbReference type="ChEBI" id="CHEBI:29105"/>
        <label>1</label>
    </ligand>
</feature>
<dbReference type="Gene3D" id="1.10.1300.10">
    <property type="entry name" value="3'5'-cyclic nucleotide phosphodiesterase, catalytic domain"/>
    <property type="match status" value="1"/>
</dbReference>
<evidence type="ECO:0000313" key="14">
    <source>
        <dbReference type="Proteomes" id="UP001153620"/>
    </source>
</evidence>
<evidence type="ECO:0000256" key="2">
    <source>
        <dbReference type="ARBA" id="ARBA00022535"/>
    </source>
</evidence>
<evidence type="ECO:0000256" key="3">
    <source>
        <dbReference type="ARBA" id="ARBA00022723"/>
    </source>
</evidence>
<feature type="compositionally biased region" description="Polar residues" evidence="11">
    <location>
        <begin position="648"/>
        <end position="658"/>
    </location>
</feature>
<evidence type="ECO:0000256" key="1">
    <source>
        <dbReference type="ARBA" id="ARBA00000583"/>
    </source>
</evidence>
<dbReference type="Proteomes" id="UP001153620">
    <property type="component" value="Chromosome 3"/>
</dbReference>
<evidence type="ECO:0000313" key="13">
    <source>
        <dbReference type="EMBL" id="CAG9809732.1"/>
    </source>
</evidence>
<reference evidence="13" key="1">
    <citation type="submission" date="2022-01" db="EMBL/GenBank/DDBJ databases">
        <authorList>
            <person name="King R."/>
        </authorList>
    </citation>
    <scope>NUCLEOTIDE SEQUENCE</scope>
</reference>
<feature type="compositionally biased region" description="Low complexity" evidence="11">
    <location>
        <begin position="951"/>
        <end position="966"/>
    </location>
</feature>
<evidence type="ECO:0000256" key="11">
    <source>
        <dbReference type="SAM" id="MobiDB-lite"/>
    </source>
</evidence>
<dbReference type="EMBL" id="OU895879">
    <property type="protein sequence ID" value="CAG9809732.1"/>
    <property type="molecule type" value="Genomic_DNA"/>
</dbReference>
<dbReference type="InterPro" id="IPR023088">
    <property type="entry name" value="PDEase"/>
</dbReference>
<feature type="binding site" evidence="8">
    <location>
        <position position="569"/>
    </location>
    <ligand>
        <name>AMP</name>
        <dbReference type="ChEBI" id="CHEBI:456215"/>
    </ligand>
</feature>
<feature type="active site" description="Proton donor" evidence="7">
    <location>
        <position position="368"/>
    </location>
</feature>
<dbReference type="AlphaFoldDB" id="A0A9N9S3T8"/>
<feature type="region of interest" description="Disordered" evidence="11">
    <location>
        <begin position="855"/>
        <end position="915"/>
    </location>
</feature>
<feature type="domain" description="PDEase" evidence="12">
    <location>
        <begin position="292"/>
        <end position="613"/>
    </location>
</feature>
<feature type="binding site" evidence="9">
    <location>
        <position position="409"/>
    </location>
    <ligand>
        <name>Zn(2+)</name>
        <dbReference type="ChEBI" id="CHEBI:29105"/>
        <label>2</label>
    </ligand>
</feature>
<dbReference type="SUPFAM" id="SSF109604">
    <property type="entry name" value="HD-domain/PDEase-like"/>
    <property type="match status" value="1"/>
</dbReference>
<organism evidence="13 14">
    <name type="scientific">Chironomus riparius</name>
    <dbReference type="NCBI Taxonomy" id="315576"/>
    <lineage>
        <taxon>Eukaryota</taxon>
        <taxon>Metazoa</taxon>
        <taxon>Ecdysozoa</taxon>
        <taxon>Arthropoda</taxon>
        <taxon>Hexapoda</taxon>
        <taxon>Insecta</taxon>
        <taxon>Pterygota</taxon>
        <taxon>Neoptera</taxon>
        <taxon>Endopterygota</taxon>
        <taxon>Diptera</taxon>
        <taxon>Nematocera</taxon>
        <taxon>Chironomoidea</taxon>
        <taxon>Chironomidae</taxon>
        <taxon>Chironominae</taxon>
        <taxon>Chironomus</taxon>
    </lineage>
</organism>
<dbReference type="PROSITE" id="PS51845">
    <property type="entry name" value="PDEASE_I_2"/>
    <property type="match status" value="1"/>
</dbReference>
<comment type="pathway">
    <text evidence="5">Purine metabolism; 3',5'-cyclic GMP degradation; GMP from 3',5'-cyclic GMP: step 1/1.</text>
</comment>
<keyword evidence="4 10" id="KW-0378">Hydrolase</keyword>
<dbReference type="CDD" id="cd00077">
    <property type="entry name" value="HDc"/>
    <property type="match status" value="1"/>
</dbReference>
<evidence type="ECO:0000256" key="7">
    <source>
        <dbReference type="PIRSR" id="PIRSR623088-1"/>
    </source>
</evidence>
<keyword evidence="14" id="KW-1185">Reference proteome</keyword>
<dbReference type="OrthoDB" id="546632at2759"/>
<evidence type="ECO:0000256" key="5">
    <source>
        <dbReference type="ARBA" id="ARBA00037913"/>
    </source>
</evidence>
<feature type="binding site" evidence="8">
    <location>
        <position position="518"/>
    </location>
    <ligand>
        <name>AMP</name>
        <dbReference type="ChEBI" id="CHEBI:456215"/>
    </ligand>
</feature>
<feature type="compositionally biased region" description="Polar residues" evidence="11">
    <location>
        <begin position="221"/>
        <end position="231"/>
    </location>
</feature>
<dbReference type="SMART" id="SM00471">
    <property type="entry name" value="HDc"/>
    <property type="match status" value="1"/>
</dbReference>
<dbReference type="GO" id="GO:0047555">
    <property type="term" value="F:3',5'-cyclic-GMP phosphodiesterase activity"/>
    <property type="evidence" value="ECO:0007669"/>
    <property type="project" value="UniProtKB-EC"/>
</dbReference>
<evidence type="ECO:0000256" key="4">
    <source>
        <dbReference type="ARBA" id="ARBA00022801"/>
    </source>
</evidence>
<feature type="binding site" evidence="8">
    <location>
        <position position="409"/>
    </location>
    <ligand>
        <name>AMP</name>
        <dbReference type="ChEBI" id="CHEBI:456215"/>
    </ligand>
</feature>
<comment type="catalytic activity">
    <reaction evidence="1">
        <text>3',5'-cyclic GMP + H2O = GMP + H(+)</text>
        <dbReference type="Rhea" id="RHEA:16957"/>
        <dbReference type="ChEBI" id="CHEBI:15377"/>
        <dbReference type="ChEBI" id="CHEBI:15378"/>
        <dbReference type="ChEBI" id="CHEBI:57746"/>
        <dbReference type="ChEBI" id="CHEBI:58115"/>
        <dbReference type="EC" id="3.1.4.35"/>
    </reaction>
</comment>
<dbReference type="GO" id="GO:0046872">
    <property type="term" value="F:metal ion binding"/>
    <property type="evidence" value="ECO:0007669"/>
    <property type="project" value="UniProtKB-KW"/>
</dbReference>
<dbReference type="InterPro" id="IPR003607">
    <property type="entry name" value="HD/PDEase_dom"/>
</dbReference>
<feature type="compositionally biased region" description="Low complexity" evidence="11">
    <location>
        <begin position="1001"/>
        <end position="1012"/>
    </location>
</feature>
<feature type="compositionally biased region" description="Low complexity" evidence="11">
    <location>
        <begin position="128"/>
        <end position="148"/>
    </location>
</feature>
<feature type="binding site" evidence="8">
    <location>
        <begin position="368"/>
        <end position="372"/>
    </location>
    <ligand>
        <name>AMP</name>
        <dbReference type="ChEBI" id="CHEBI:456215"/>
    </ligand>
</feature>
<reference evidence="13" key="2">
    <citation type="submission" date="2022-10" db="EMBL/GenBank/DDBJ databases">
        <authorList>
            <consortium name="ENA_rothamsted_submissions"/>
            <consortium name="culmorum"/>
            <person name="King R."/>
        </authorList>
    </citation>
    <scope>NUCLEOTIDE SEQUENCE</scope>
</reference>
<feature type="binding site" evidence="9">
    <location>
        <position position="372"/>
    </location>
    <ligand>
        <name>Zn(2+)</name>
        <dbReference type="ChEBI" id="CHEBI:29105"/>
        <label>1</label>
    </ligand>
</feature>
<keyword evidence="3 9" id="KW-0479">Metal-binding</keyword>
<dbReference type="PROSITE" id="PS00126">
    <property type="entry name" value="PDEASE_I_1"/>
    <property type="match status" value="1"/>
</dbReference>
<feature type="region of interest" description="Disordered" evidence="11">
    <location>
        <begin position="221"/>
        <end position="242"/>
    </location>
</feature>
<keyword evidence="2" id="KW-0140">cGMP</keyword>
<name>A0A9N9S3T8_9DIPT</name>
<dbReference type="FunFam" id="1.10.1300.10:FF:000006">
    <property type="entry name" value="Phosphodiesterase 9A"/>
    <property type="match status" value="1"/>
</dbReference>